<dbReference type="AlphaFoldDB" id="A0A552EXF8"/>
<feature type="transmembrane region" description="Helical" evidence="1">
    <location>
        <begin position="148"/>
        <end position="175"/>
    </location>
</feature>
<keyword evidence="1" id="KW-0472">Membrane</keyword>
<feature type="transmembrane region" description="Helical" evidence="1">
    <location>
        <begin position="12"/>
        <end position="35"/>
    </location>
</feature>
<evidence type="ECO:0008006" key="4">
    <source>
        <dbReference type="Google" id="ProtNLM"/>
    </source>
</evidence>
<dbReference type="EMBL" id="SFBI01000067">
    <property type="protein sequence ID" value="TRU39143.1"/>
    <property type="molecule type" value="Genomic_DNA"/>
</dbReference>
<protein>
    <recommendedName>
        <fullName evidence="4">Glycosyl-4,4'-diaponeurosporenoate acyltransferase</fullName>
    </recommendedName>
</protein>
<evidence type="ECO:0000313" key="2">
    <source>
        <dbReference type="EMBL" id="TRU39143.1"/>
    </source>
</evidence>
<evidence type="ECO:0000256" key="1">
    <source>
        <dbReference type="SAM" id="Phobius"/>
    </source>
</evidence>
<name>A0A552EXF8_MICAE</name>
<gene>
    <name evidence="2" type="ORF">EWV92_06725</name>
</gene>
<proteinExistence type="predicted"/>
<evidence type="ECO:0000313" key="3">
    <source>
        <dbReference type="Proteomes" id="UP000317708"/>
    </source>
</evidence>
<reference evidence="2 3" key="1">
    <citation type="submission" date="2019-01" db="EMBL/GenBank/DDBJ databases">
        <title>Coherence of Microcystis species and biogeography revealed through population genomics.</title>
        <authorList>
            <person name="Perez-Carrascal O.M."/>
            <person name="Terrat Y."/>
            <person name="Giani A."/>
            <person name="Fortin N."/>
            <person name="Tromas N."/>
            <person name="Shapiro B.J."/>
        </authorList>
    </citation>
    <scope>NUCLEOTIDE SEQUENCE [LARGE SCALE GENOMIC DNA]</scope>
    <source>
        <strain evidence="2">Ma_MB_S_20031200_S102</strain>
    </source>
</reference>
<keyword evidence="1" id="KW-1133">Transmembrane helix</keyword>
<feature type="transmembrane region" description="Helical" evidence="1">
    <location>
        <begin position="120"/>
        <end position="142"/>
    </location>
</feature>
<accession>A0A552EXF8</accession>
<comment type="caution">
    <text evidence="2">The sequence shown here is derived from an EMBL/GenBank/DDBJ whole genome shotgun (WGS) entry which is preliminary data.</text>
</comment>
<feature type="transmembrane region" description="Helical" evidence="1">
    <location>
        <begin position="41"/>
        <end position="59"/>
    </location>
</feature>
<keyword evidence="1" id="KW-0812">Transmembrane</keyword>
<dbReference type="Proteomes" id="UP000317708">
    <property type="component" value="Unassembled WGS sequence"/>
</dbReference>
<sequence>MDRGTFSSLKDNFFSLFATTIIAFLNFNTAMVLVPGDWDDIKILFAVPVSLIACILFDNKVSEEYMRERLKGFAKATLNWINIQRERLTQTRLGSIRLETYIYLFQLFEAPFLETSVISIINRLGCTIYLITEFIVSAYLLLEREDLPWFMSIAPILAGLLNLGTGILKGHLIVYPKALKQLRKKYQQYYEDV</sequence>
<organism evidence="2 3">
    <name type="scientific">Microcystis aeruginosa Ma_MB_S_20031200_S102</name>
    <dbReference type="NCBI Taxonomy" id="2486254"/>
    <lineage>
        <taxon>Bacteria</taxon>
        <taxon>Bacillati</taxon>
        <taxon>Cyanobacteriota</taxon>
        <taxon>Cyanophyceae</taxon>
        <taxon>Oscillatoriophycideae</taxon>
        <taxon>Chroococcales</taxon>
        <taxon>Microcystaceae</taxon>
        <taxon>Microcystis</taxon>
    </lineage>
</organism>